<keyword evidence="1" id="KW-0812">Transmembrane</keyword>
<dbReference type="PANTHER" id="PTHR35531">
    <property type="entry name" value="INNER MEMBRANE PROTEIN YBCI-RELATED"/>
    <property type="match status" value="1"/>
</dbReference>
<evidence type="ECO:0000313" key="2">
    <source>
        <dbReference type="EMBL" id="PTL86073.1"/>
    </source>
</evidence>
<name>A0A2T4VWD0_9HYPH</name>
<comment type="caution">
    <text evidence="2">The sequence shown here is derived from an EMBL/GenBank/DDBJ whole genome shotgun (WGS) entry which is preliminary data.</text>
</comment>
<evidence type="ECO:0000313" key="3">
    <source>
        <dbReference type="Proteomes" id="UP000240811"/>
    </source>
</evidence>
<feature type="transmembrane region" description="Helical" evidence="1">
    <location>
        <begin position="107"/>
        <end position="128"/>
    </location>
</feature>
<feature type="transmembrane region" description="Helical" evidence="1">
    <location>
        <begin position="60"/>
        <end position="87"/>
    </location>
</feature>
<evidence type="ECO:0008006" key="4">
    <source>
        <dbReference type="Google" id="ProtNLM"/>
    </source>
</evidence>
<reference evidence="3" key="1">
    <citation type="submission" date="2018-02" db="EMBL/GenBank/DDBJ databases">
        <title>Genome sequence of Candidatus Liberibacter europaeus.</title>
        <authorList>
            <person name="Frampton R.A."/>
            <person name="Thompson S.M."/>
            <person name="David C."/>
            <person name="Addison S.M."/>
            <person name="Smith G.R."/>
        </authorList>
    </citation>
    <scope>NUCLEOTIDE SEQUENCE [LARGE SCALE GENOMIC DNA]</scope>
</reference>
<dbReference type="Proteomes" id="UP000240811">
    <property type="component" value="Unassembled WGS sequence"/>
</dbReference>
<dbReference type="InterPro" id="IPR007404">
    <property type="entry name" value="YdjM-like"/>
</dbReference>
<accession>A0A2T4VWD0</accession>
<dbReference type="AlphaFoldDB" id="A0A2T4VWD0"/>
<gene>
    <name evidence="2" type="ORF">C4617_05705</name>
</gene>
<dbReference type="PANTHER" id="PTHR35531:SF1">
    <property type="entry name" value="INNER MEMBRANE PROTEIN YBCI-RELATED"/>
    <property type="match status" value="1"/>
</dbReference>
<sequence length="163" mass="18585">MTFKGHCIFSLSTIIVAKKIGFSTNISNAEWDIVIIGALLSCVLPDIDHPKSIISKHFKIFSFITCGILNHRGFTHSILSFFLYIWLLNQVLPSELVSYRGFHDAMIIGYASHLIADILTTTGIPLLWPYRWRFSFPILNPNTPLKETLFCLLVLIYSIIGYY</sequence>
<dbReference type="Pfam" id="PF04307">
    <property type="entry name" value="YdjM"/>
    <property type="match status" value="1"/>
</dbReference>
<dbReference type="InterPro" id="IPR016956">
    <property type="entry name" value="YdjM"/>
</dbReference>
<proteinExistence type="predicted"/>
<dbReference type="EMBL" id="PSQJ01000014">
    <property type="protein sequence ID" value="PTL86073.1"/>
    <property type="molecule type" value="Genomic_DNA"/>
</dbReference>
<keyword evidence="1" id="KW-1133">Transmembrane helix</keyword>
<dbReference type="PIRSF" id="PIRSF030780">
    <property type="entry name" value="Md_memb_hyd_prd"/>
    <property type="match status" value="1"/>
</dbReference>
<protein>
    <recommendedName>
        <fullName evidence="4">Metal-dependent hydrolase</fullName>
    </recommendedName>
</protein>
<evidence type="ECO:0000256" key="1">
    <source>
        <dbReference type="SAM" id="Phobius"/>
    </source>
</evidence>
<organism evidence="2 3">
    <name type="scientific">Candidatus Liberibacter europaeus</name>
    <dbReference type="NCBI Taxonomy" id="744859"/>
    <lineage>
        <taxon>Bacteria</taxon>
        <taxon>Pseudomonadati</taxon>
        <taxon>Pseudomonadota</taxon>
        <taxon>Alphaproteobacteria</taxon>
        <taxon>Hyphomicrobiales</taxon>
        <taxon>Rhizobiaceae</taxon>
        <taxon>Liberibacter</taxon>
    </lineage>
</organism>
<keyword evidence="1" id="KW-0472">Membrane</keyword>